<proteinExistence type="predicted"/>
<keyword evidence="3" id="KW-1185">Reference proteome</keyword>
<dbReference type="RefSeq" id="WP_184525365.1">
    <property type="nucleotide sequence ID" value="NZ_JACHGK010000005.1"/>
</dbReference>
<reference evidence="2 3" key="1">
    <citation type="submission" date="2020-08" db="EMBL/GenBank/DDBJ databases">
        <title>Genomic Encyclopedia of Type Strains, Phase IV (KMG-IV): sequencing the most valuable type-strain genomes for metagenomic binning, comparative biology and taxonomic classification.</title>
        <authorList>
            <person name="Goeker M."/>
        </authorList>
    </citation>
    <scope>NUCLEOTIDE SEQUENCE [LARGE SCALE GENOMIC DNA]</scope>
    <source>
        <strain evidence="2 3">DSM 5391</strain>
    </source>
</reference>
<evidence type="ECO:0000313" key="3">
    <source>
        <dbReference type="Proteomes" id="UP000531594"/>
    </source>
</evidence>
<dbReference type="AlphaFoldDB" id="A0A7X0LV99"/>
<dbReference type="Pfam" id="PF13215">
    <property type="entry name" value="DUF4023"/>
    <property type="match status" value="1"/>
</dbReference>
<dbReference type="InterPro" id="IPR025097">
    <property type="entry name" value="DUF4023"/>
</dbReference>
<dbReference type="Proteomes" id="UP000531594">
    <property type="component" value="Unassembled WGS sequence"/>
</dbReference>
<sequence>MENTSQFVQNLHEKQKKDEQNRKRNKKNHAEGHLPNKQHN</sequence>
<dbReference type="EMBL" id="JACHGK010000005">
    <property type="protein sequence ID" value="MBB6445393.1"/>
    <property type="molecule type" value="Genomic_DNA"/>
</dbReference>
<evidence type="ECO:0000256" key="1">
    <source>
        <dbReference type="SAM" id="MobiDB-lite"/>
    </source>
</evidence>
<comment type="caution">
    <text evidence="2">The sequence shown here is derived from an EMBL/GenBank/DDBJ whole genome shotgun (WGS) entry which is preliminary data.</text>
</comment>
<feature type="region of interest" description="Disordered" evidence="1">
    <location>
        <begin position="1"/>
        <end position="40"/>
    </location>
</feature>
<name>A0A7X0LV99_9BACI</name>
<protein>
    <recommendedName>
        <fullName evidence="4">DUF4023 domain-containing protein</fullName>
    </recommendedName>
</protein>
<evidence type="ECO:0008006" key="4">
    <source>
        <dbReference type="Google" id="ProtNLM"/>
    </source>
</evidence>
<accession>A0A7X0LV99</accession>
<gene>
    <name evidence="2" type="ORF">HNR53_002011</name>
</gene>
<organism evidence="2 3">
    <name type="scientific">Bacillus benzoevorans</name>
    <dbReference type="NCBI Taxonomy" id="1456"/>
    <lineage>
        <taxon>Bacteria</taxon>
        <taxon>Bacillati</taxon>
        <taxon>Bacillota</taxon>
        <taxon>Bacilli</taxon>
        <taxon>Bacillales</taxon>
        <taxon>Bacillaceae</taxon>
        <taxon>Bacillus</taxon>
    </lineage>
</organism>
<feature type="compositionally biased region" description="Basic and acidic residues" evidence="1">
    <location>
        <begin position="11"/>
        <end position="34"/>
    </location>
</feature>
<evidence type="ECO:0000313" key="2">
    <source>
        <dbReference type="EMBL" id="MBB6445393.1"/>
    </source>
</evidence>